<dbReference type="Gene3D" id="1.10.10.10">
    <property type="entry name" value="Winged helix-like DNA-binding domain superfamily/Winged helix DNA-binding domain"/>
    <property type="match status" value="1"/>
</dbReference>
<dbReference type="SUPFAM" id="SSF46894">
    <property type="entry name" value="C-terminal effector domain of the bipartite response regulators"/>
    <property type="match status" value="1"/>
</dbReference>
<dbReference type="InterPro" id="IPR000792">
    <property type="entry name" value="Tscrpt_reg_LuxR_C"/>
</dbReference>
<dbReference type="CDD" id="cd06170">
    <property type="entry name" value="LuxR_C_like"/>
    <property type="match status" value="1"/>
</dbReference>
<sequence>MTAGHGDHERVADQLTTDKSDDPLAGAGVLADDDSWISDGTLATSAYAAVVLQVPSTTIVASTDAARTLLDPSGQGIIGRSFEDFMSDSPTGGIDLLSRGVITGYEASRQLSRRPQSDPKVHMWVRRFVHRSSSRYVLVVMIAGEGDRADPRPRGGPDARAVVGTVDADLLIDRISGEAESLFGWPFSALLGRSLISLVTEQDVPRCLSAIGEASATQRGVNVYLQVQVGDRSAMPTGRAIGCEALILPLHPAPTCAFVLLPARSGLPRAPITEDLPTILRRLGRGIEVAELTRGRVARVTERSVPGVSRLTTRELQIVDLLLRGDRVPSIAGQLFLSKSTIRNHLTSVFAKLGVNSQQGLLHRFREADPLETR</sequence>
<dbReference type="InterPro" id="IPR000014">
    <property type="entry name" value="PAS"/>
</dbReference>
<feature type="compositionally biased region" description="Basic and acidic residues" evidence="4">
    <location>
        <begin position="1"/>
        <end position="22"/>
    </location>
</feature>
<protein>
    <submittedName>
        <fullName evidence="6">Regulatory protein, luxR family</fullName>
    </submittedName>
</protein>
<keyword evidence="1" id="KW-0805">Transcription regulation</keyword>
<dbReference type="PANTHER" id="PTHR44688:SF16">
    <property type="entry name" value="DNA-BINDING TRANSCRIPTIONAL ACTIVATOR DEVR_DOSR"/>
    <property type="match status" value="1"/>
</dbReference>
<dbReference type="PROSITE" id="PS00622">
    <property type="entry name" value="HTH_LUXR_1"/>
    <property type="match status" value="1"/>
</dbReference>
<dbReference type="CDD" id="cd00130">
    <property type="entry name" value="PAS"/>
    <property type="match status" value="1"/>
</dbReference>
<feature type="region of interest" description="Disordered" evidence="4">
    <location>
        <begin position="1"/>
        <end position="24"/>
    </location>
</feature>
<evidence type="ECO:0000313" key="6">
    <source>
        <dbReference type="EMBL" id="SDO20813.1"/>
    </source>
</evidence>
<name>A0A1H0HP44_9ACTN</name>
<feature type="domain" description="HTH luxR-type" evidence="5">
    <location>
        <begin position="304"/>
        <end position="369"/>
    </location>
</feature>
<reference evidence="6 7" key="1">
    <citation type="submission" date="2016-10" db="EMBL/GenBank/DDBJ databases">
        <authorList>
            <person name="de Groot N.N."/>
        </authorList>
    </citation>
    <scope>NUCLEOTIDE SEQUENCE [LARGE SCALE GENOMIC DNA]</scope>
    <source>
        <strain evidence="7">P4-7,KCTC 19426,CECT 7604</strain>
    </source>
</reference>
<dbReference type="Proteomes" id="UP000198741">
    <property type="component" value="Chromosome I"/>
</dbReference>
<evidence type="ECO:0000256" key="4">
    <source>
        <dbReference type="SAM" id="MobiDB-lite"/>
    </source>
</evidence>
<dbReference type="PROSITE" id="PS50043">
    <property type="entry name" value="HTH_LUXR_2"/>
    <property type="match status" value="1"/>
</dbReference>
<dbReference type="RefSeq" id="WP_157695094.1">
    <property type="nucleotide sequence ID" value="NZ_LT629710.1"/>
</dbReference>
<evidence type="ECO:0000256" key="3">
    <source>
        <dbReference type="ARBA" id="ARBA00023163"/>
    </source>
</evidence>
<evidence type="ECO:0000256" key="2">
    <source>
        <dbReference type="ARBA" id="ARBA00023125"/>
    </source>
</evidence>
<dbReference type="InterPro" id="IPR036388">
    <property type="entry name" value="WH-like_DNA-bd_sf"/>
</dbReference>
<dbReference type="GO" id="GO:0006355">
    <property type="term" value="P:regulation of DNA-templated transcription"/>
    <property type="evidence" value="ECO:0007669"/>
    <property type="project" value="InterPro"/>
</dbReference>
<dbReference type="SUPFAM" id="SSF55785">
    <property type="entry name" value="PYP-like sensor domain (PAS domain)"/>
    <property type="match status" value="1"/>
</dbReference>
<dbReference type="SMART" id="SM00421">
    <property type="entry name" value="HTH_LUXR"/>
    <property type="match status" value="1"/>
</dbReference>
<organism evidence="6 7">
    <name type="scientific">Nakamurella panacisegetis</name>
    <dbReference type="NCBI Taxonomy" id="1090615"/>
    <lineage>
        <taxon>Bacteria</taxon>
        <taxon>Bacillati</taxon>
        <taxon>Actinomycetota</taxon>
        <taxon>Actinomycetes</taxon>
        <taxon>Nakamurellales</taxon>
        <taxon>Nakamurellaceae</taxon>
        <taxon>Nakamurella</taxon>
    </lineage>
</organism>
<proteinExistence type="predicted"/>
<keyword evidence="2" id="KW-0238">DNA-binding</keyword>
<dbReference type="PRINTS" id="PR00038">
    <property type="entry name" value="HTHLUXR"/>
</dbReference>
<dbReference type="STRING" id="1090615.SAMN04515671_0146"/>
<dbReference type="EMBL" id="LT629710">
    <property type="protein sequence ID" value="SDO20813.1"/>
    <property type="molecule type" value="Genomic_DNA"/>
</dbReference>
<accession>A0A1H0HP44</accession>
<dbReference type="PANTHER" id="PTHR44688">
    <property type="entry name" value="DNA-BINDING TRANSCRIPTIONAL ACTIVATOR DEVR_DOSR"/>
    <property type="match status" value="1"/>
</dbReference>
<dbReference type="AlphaFoldDB" id="A0A1H0HP44"/>
<evidence type="ECO:0000313" key="7">
    <source>
        <dbReference type="Proteomes" id="UP000198741"/>
    </source>
</evidence>
<dbReference type="InterPro" id="IPR016032">
    <property type="entry name" value="Sig_transdc_resp-reg_C-effctor"/>
</dbReference>
<dbReference type="Pfam" id="PF00196">
    <property type="entry name" value="GerE"/>
    <property type="match status" value="1"/>
</dbReference>
<gene>
    <name evidence="6" type="ORF">SAMN04515671_0146</name>
</gene>
<dbReference type="GO" id="GO:0003677">
    <property type="term" value="F:DNA binding"/>
    <property type="evidence" value="ECO:0007669"/>
    <property type="project" value="UniProtKB-KW"/>
</dbReference>
<dbReference type="InterPro" id="IPR035965">
    <property type="entry name" value="PAS-like_dom_sf"/>
</dbReference>
<dbReference type="OrthoDB" id="3740988at2"/>
<evidence type="ECO:0000259" key="5">
    <source>
        <dbReference type="PROSITE" id="PS50043"/>
    </source>
</evidence>
<evidence type="ECO:0000256" key="1">
    <source>
        <dbReference type="ARBA" id="ARBA00023015"/>
    </source>
</evidence>
<keyword evidence="7" id="KW-1185">Reference proteome</keyword>
<keyword evidence="3" id="KW-0804">Transcription</keyword>